<feature type="domain" description="Penicillin-binding protein transpeptidase" evidence="28">
    <location>
        <begin position="441"/>
        <end position="693"/>
    </location>
</feature>
<evidence type="ECO:0000256" key="1">
    <source>
        <dbReference type="ARBA" id="ARBA00002624"/>
    </source>
</evidence>
<evidence type="ECO:0000259" key="29">
    <source>
        <dbReference type="Pfam" id="PF00912"/>
    </source>
</evidence>
<dbReference type="NCBIfam" id="TIGR02074">
    <property type="entry name" value="PBP_1a_fam"/>
    <property type="match status" value="1"/>
</dbReference>
<dbReference type="EMBL" id="DVFT01000090">
    <property type="protein sequence ID" value="HIQ96101.1"/>
    <property type="molecule type" value="Genomic_DNA"/>
</dbReference>
<reference evidence="30" key="2">
    <citation type="journal article" date="2021" name="PeerJ">
        <title>Extensive microbial diversity within the chicken gut microbiome revealed by metagenomics and culture.</title>
        <authorList>
            <person name="Gilroy R."/>
            <person name="Ravi A."/>
            <person name="Getino M."/>
            <person name="Pursley I."/>
            <person name="Horton D.L."/>
            <person name="Alikhan N.F."/>
            <person name="Baker D."/>
            <person name="Gharbi K."/>
            <person name="Hall N."/>
            <person name="Watson M."/>
            <person name="Adriaenssens E.M."/>
            <person name="Foster-Nyarko E."/>
            <person name="Jarju S."/>
            <person name="Secka A."/>
            <person name="Antonio M."/>
            <person name="Oren A."/>
            <person name="Chaudhuri R.R."/>
            <person name="La Ragione R."/>
            <person name="Hildebrand F."/>
            <person name="Pallen M.J."/>
        </authorList>
    </citation>
    <scope>NUCLEOTIDE SEQUENCE</scope>
    <source>
        <strain evidence="30">ChiSjej3B21-11622</strain>
    </source>
</reference>
<dbReference type="Gene3D" id="3.40.710.10">
    <property type="entry name" value="DD-peptidase/beta-lactamase superfamily"/>
    <property type="match status" value="1"/>
</dbReference>
<dbReference type="SUPFAM" id="SSF53955">
    <property type="entry name" value="Lysozyme-like"/>
    <property type="match status" value="1"/>
</dbReference>
<feature type="compositionally biased region" description="Low complexity" evidence="26">
    <location>
        <begin position="873"/>
        <end position="882"/>
    </location>
</feature>
<keyword evidence="12 27" id="KW-0812">Transmembrane</keyword>
<comment type="catalytic activity">
    <reaction evidence="24">
        <text>[GlcNAc-(1-&gt;4)-Mur2Ac(oyl-L-Ala-gamma-D-Glu-L-Lys-D-Ala-D-Ala)](n)-di-trans,octa-cis-undecaprenyl diphosphate + beta-D-GlcNAc-(1-&gt;4)-Mur2Ac(oyl-L-Ala-gamma-D-Glu-L-Lys-D-Ala-D-Ala)-di-trans,octa-cis-undecaprenyl diphosphate = [GlcNAc-(1-&gt;4)-Mur2Ac(oyl-L-Ala-gamma-D-Glu-L-Lys-D-Ala-D-Ala)](n+1)-di-trans,octa-cis-undecaprenyl diphosphate + di-trans,octa-cis-undecaprenyl diphosphate + H(+)</text>
        <dbReference type="Rhea" id="RHEA:23708"/>
        <dbReference type="Rhea" id="RHEA-COMP:9602"/>
        <dbReference type="Rhea" id="RHEA-COMP:9603"/>
        <dbReference type="ChEBI" id="CHEBI:15378"/>
        <dbReference type="ChEBI" id="CHEBI:58405"/>
        <dbReference type="ChEBI" id="CHEBI:60033"/>
        <dbReference type="ChEBI" id="CHEBI:78435"/>
        <dbReference type="EC" id="2.4.99.28"/>
    </reaction>
</comment>
<dbReference type="GO" id="GO:0071555">
    <property type="term" value="P:cell wall organization"/>
    <property type="evidence" value="ECO:0007669"/>
    <property type="project" value="UniProtKB-KW"/>
</dbReference>
<evidence type="ECO:0000256" key="24">
    <source>
        <dbReference type="ARBA" id="ARBA00049902"/>
    </source>
</evidence>
<proteinExistence type="inferred from homology"/>
<keyword evidence="14" id="KW-0133">Cell shape</keyword>
<evidence type="ECO:0000256" key="26">
    <source>
        <dbReference type="SAM" id="MobiDB-lite"/>
    </source>
</evidence>
<dbReference type="GO" id="GO:0005886">
    <property type="term" value="C:plasma membrane"/>
    <property type="evidence" value="ECO:0007669"/>
    <property type="project" value="UniProtKB-SubCell"/>
</dbReference>
<comment type="function">
    <text evidence="1">Cell wall formation. Synthesis of cross-linked peptidoglycan from the lipid intermediates. The enzyme has a penicillin-insensitive transglycosylase N-terminal domain (formation of linear glycan strands) and a penicillin-sensitive transpeptidase C-terminal domain (cross-linking of the peptide subunits).</text>
</comment>
<evidence type="ECO:0000256" key="25">
    <source>
        <dbReference type="ARBA" id="ARBA00060592"/>
    </source>
</evidence>
<evidence type="ECO:0000256" key="14">
    <source>
        <dbReference type="ARBA" id="ARBA00022960"/>
    </source>
</evidence>
<keyword evidence="16" id="KW-0573">Peptidoglycan synthesis</keyword>
<comment type="caution">
    <text evidence="30">The sequence shown here is derived from an EMBL/GenBank/DDBJ whole genome shotgun (WGS) entry which is preliminary data.</text>
</comment>
<keyword evidence="17 27" id="KW-1133">Transmembrane helix</keyword>
<dbReference type="InterPro" id="IPR023346">
    <property type="entry name" value="Lysozyme-like_dom_sf"/>
</dbReference>
<keyword evidence="11" id="KW-0808">Transferase</keyword>
<evidence type="ECO:0000256" key="12">
    <source>
        <dbReference type="ARBA" id="ARBA00022692"/>
    </source>
</evidence>
<evidence type="ECO:0000256" key="11">
    <source>
        <dbReference type="ARBA" id="ARBA00022679"/>
    </source>
</evidence>
<dbReference type="Gene3D" id="1.10.3810.10">
    <property type="entry name" value="Biosynthetic peptidoglycan transglycosylase-like"/>
    <property type="match status" value="1"/>
</dbReference>
<dbReference type="InterPro" id="IPR012338">
    <property type="entry name" value="Beta-lactam/transpept-like"/>
</dbReference>
<evidence type="ECO:0000256" key="6">
    <source>
        <dbReference type="ARBA" id="ARBA00012448"/>
    </source>
</evidence>
<evidence type="ECO:0000256" key="16">
    <source>
        <dbReference type="ARBA" id="ARBA00022984"/>
    </source>
</evidence>
<accession>A0A9D0ZUG6</accession>
<evidence type="ECO:0000256" key="13">
    <source>
        <dbReference type="ARBA" id="ARBA00022801"/>
    </source>
</evidence>
<evidence type="ECO:0000256" key="19">
    <source>
        <dbReference type="ARBA" id="ARBA00023251"/>
    </source>
</evidence>
<evidence type="ECO:0000256" key="9">
    <source>
        <dbReference type="ARBA" id="ARBA00022670"/>
    </source>
</evidence>
<organism evidence="30 31">
    <name type="scientific">Candidatus Limivivens merdigallinarum</name>
    <dbReference type="NCBI Taxonomy" id="2840859"/>
    <lineage>
        <taxon>Bacteria</taxon>
        <taxon>Bacillati</taxon>
        <taxon>Bacillota</taxon>
        <taxon>Clostridia</taxon>
        <taxon>Lachnospirales</taxon>
        <taxon>Lachnospiraceae</taxon>
        <taxon>Lachnospiraceae incertae sedis</taxon>
        <taxon>Candidatus Limivivens</taxon>
    </lineage>
</organism>
<feature type="domain" description="Glycosyl transferase family 51" evidence="29">
    <location>
        <begin position="80"/>
        <end position="263"/>
    </location>
</feature>
<comment type="subcellular location">
    <subcellularLocation>
        <location evidence="2">Cell membrane</location>
        <topology evidence="2">Single-pass type II membrane protein</topology>
    </subcellularLocation>
</comment>
<reference evidence="30" key="1">
    <citation type="submission" date="2020-10" db="EMBL/GenBank/DDBJ databases">
        <authorList>
            <person name="Gilroy R."/>
        </authorList>
    </citation>
    <scope>NUCLEOTIDE SEQUENCE</scope>
    <source>
        <strain evidence="30">ChiSjej3B21-11622</strain>
    </source>
</reference>
<dbReference type="GO" id="GO:0009002">
    <property type="term" value="F:serine-type D-Ala-D-Ala carboxypeptidase activity"/>
    <property type="evidence" value="ECO:0007669"/>
    <property type="project" value="UniProtKB-EC"/>
</dbReference>
<evidence type="ECO:0000256" key="15">
    <source>
        <dbReference type="ARBA" id="ARBA00022968"/>
    </source>
</evidence>
<evidence type="ECO:0000256" key="20">
    <source>
        <dbReference type="ARBA" id="ARBA00023268"/>
    </source>
</evidence>
<evidence type="ECO:0000256" key="17">
    <source>
        <dbReference type="ARBA" id="ARBA00022989"/>
    </source>
</evidence>
<evidence type="ECO:0000256" key="8">
    <source>
        <dbReference type="ARBA" id="ARBA00022645"/>
    </source>
</evidence>
<comment type="similarity">
    <text evidence="5">In the N-terminal section; belongs to the glycosyltransferase 51 family.</text>
</comment>
<evidence type="ECO:0000256" key="10">
    <source>
        <dbReference type="ARBA" id="ARBA00022676"/>
    </source>
</evidence>
<keyword evidence="9" id="KW-0645">Protease</keyword>
<keyword evidence="13" id="KW-0378">Hydrolase</keyword>
<keyword evidence="8" id="KW-0121">Carboxypeptidase</keyword>
<evidence type="ECO:0000256" key="3">
    <source>
        <dbReference type="ARBA" id="ARBA00004752"/>
    </source>
</evidence>
<dbReference type="PANTHER" id="PTHR32282">
    <property type="entry name" value="BINDING PROTEIN TRANSPEPTIDASE, PUTATIVE-RELATED"/>
    <property type="match status" value="1"/>
</dbReference>
<dbReference type="SUPFAM" id="SSF56601">
    <property type="entry name" value="beta-lactamase/transpeptidase-like"/>
    <property type="match status" value="1"/>
</dbReference>
<dbReference type="InterPro" id="IPR001460">
    <property type="entry name" value="PCN-bd_Tpept"/>
</dbReference>
<keyword evidence="15" id="KW-0735">Signal-anchor</keyword>
<dbReference type="Pfam" id="PF00905">
    <property type="entry name" value="Transpeptidase"/>
    <property type="match status" value="1"/>
</dbReference>
<comment type="pathway">
    <text evidence="3">Cell wall biogenesis; peptidoglycan biosynthesis.</text>
</comment>
<evidence type="ECO:0000256" key="5">
    <source>
        <dbReference type="ARBA" id="ARBA00007739"/>
    </source>
</evidence>
<gene>
    <name evidence="30" type="ORF">IAB26_06030</name>
</gene>
<keyword evidence="10" id="KW-0328">Glycosyltransferase</keyword>
<dbReference type="AlphaFoldDB" id="A0A9D0ZUG6"/>
<keyword evidence="19" id="KW-0046">Antibiotic resistance</keyword>
<evidence type="ECO:0000256" key="23">
    <source>
        <dbReference type="ARBA" id="ARBA00044770"/>
    </source>
</evidence>
<evidence type="ECO:0000256" key="27">
    <source>
        <dbReference type="SAM" id="Phobius"/>
    </source>
</evidence>
<keyword evidence="18 27" id="KW-0472">Membrane</keyword>
<feature type="compositionally biased region" description="Polar residues" evidence="26">
    <location>
        <begin position="852"/>
        <end position="862"/>
    </location>
</feature>
<dbReference type="InterPro" id="IPR001264">
    <property type="entry name" value="Glyco_trans_51"/>
</dbReference>
<evidence type="ECO:0000256" key="21">
    <source>
        <dbReference type="ARBA" id="ARBA00023316"/>
    </source>
</evidence>
<protein>
    <recommendedName>
        <fullName evidence="7">Penicillin-binding protein 1A</fullName>
        <ecNumber evidence="23">2.4.99.28</ecNumber>
        <ecNumber evidence="6">3.4.16.4</ecNumber>
    </recommendedName>
</protein>
<comment type="pathway">
    <text evidence="25">Glycan biosynthesis.</text>
</comment>
<name>A0A9D0ZUG6_9FIRM</name>
<dbReference type="Proteomes" id="UP000886886">
    <property type="component" value="Unassembled WGS sequence"/>
</dbReference>
<evidence type="ECO:0000256" key="2">
    <source>
        <dbReference type="ARBA" id="ARBA00004401"/>
    </source>
</evidence>
<comment type="catalytic activity">
    <reaction evidence="22">
        <text>Preferential cleavage: (Ac)2-L-Lys-D-Ala-|-D-Ala. Also transpeptidation of peptidyl-alanyl moieties that are N-acyl substituents of D-alanine.</text>
        <dbReference type="EC" id="3.4.16.4"/>
    </reaction>
</comment>
<evidence type="ECO:0000259" key="28">
    <source>
        <dbReference type="Pfam" id="PF00905"/>
    </source>
</evidence>
<dbReference type="GO" id="GO:0009252">
    <property type="term" value="P:peptidoglycan biosynthetic process"/>
    <property type="evidence" value="ECO:0007669"/>
    <property type="project" value="UniProtKB-KW"/>
</dbReference>
<feature type="compositionally biased region" description="Polar residues" evidence="26">
    <location>
        <begin position="888"/>
        <end position="897"/>
    </location>
</feature>
<dbReference type="FunFam" id="1.10.3810.10:FF:000001">
    <property type="entry name" value="Penicillin-binding protein 1A"/>
    <property type="match status" value="1"/>
</dbReference>
<evidence type="ECO:0000313" key="30">
    <source>
        <dbReference type="EMBL" id="HIQ96101.1"/>
    </source>
</evidence>
<dbReference type="EC" id="2.4.99.28" evidence="23"/>
<dbReference type="EC" id="3.4.16.4" evidence="6"/>
<sequence length="906" mass="99060">MNYGKDNLSQLKKDDLGTKVSRKIGFTLLRTALIGLLALVILVGFAGYGAIMGLIKSAPDISTLSVTPSESATYIYNADGSVMQKLSLATSNRTIVTIDQIPLDLQHAVVAIEDERFYTHNGIDIRGIIRAGVIGITTGNFSEGASTITQQLLKNNVFTDWMSETSLIDKFKRKFQEQYLALELEKVLSKEQILEDYLNTINLGAGAYGVQAAAHRYFDKDVSELNLSECAVIAAITQNPTRYNPITNPEENASRRQIVLDYMLEQGYITQEAHDQAVNDDVYSRIQSTEAETGETSIYTYYVDATIDQIIEDLMEQKGYTEQQANKLLFTSGLKIHTAQDASIQAICDEEFLNPNNFPGGTEVGLDYALSVQYENGDVVHYGNEDFKDFYRQNYDANFNLMFPDTDTANAGLAAFKASKVGAKDTVLGERIVLTPQPQASITVIDQHTGYVKAIVGGRGKKDASLTLNRATTSTRQPGSSFKILTTYAPALDYDNMTLSTVYNNAPYAYRDGTPVNNWDSNNSYTGYTTIREAITNSINVVAVKCITDITPEIGFQYAERFGISTLHNDEALDVNQPLALGGITDGVTNLELTAAYAAIANGGNYIEPKFYTYVEDADGNVILDNREPVQSKVIDETTAFLLTDAMKDVVTEGTGTLIDLGSMPVAGKTGTTDDYKDIWFVGYTPYYTCAVWGGYDNNDELPSVDGDTYHNYHKILWNSIMTRIHSELTVQDFDVPEGIVTATVCKKSGKLAIPGVCDSDPRGTMVYEEYFAAGTEPNSSCDNHLAVPVCQETGLLPTSTCQTVTRIFIRQPDDSYDYTDDTNYAPPTQTCAGHRAQTVLDSLQDILNITGETNAETPQSETQRRAEEDGDTAAGTTGEGTIPPATSDGTVPSTGDDSGIQVLIN</sequence>
<dbReference type="InterPro" id="IPR036950">
    <property type="entry name" value="PBP_transglycosylase"/>
</dbReference>
<dbReference type="InterPro" id="IPR050396">
    <property type="entry name" value="Glycosyltr_51/Transpeptidase"/>
</dbReference>
<dbReference type="GO" id="GO:0006508">
    <property type="term" value="P:proteolysis"/>
    <property type="evidence" value="ECO:0007669"/>
    <property type="project" value="UniProtKB-KW"/>
</dbReference>
<keyword evidence="21" id="KW-0961">Cell wall biogenesis/degradation</keyword>
<dbReference type="GO" id="GO:0008955">
    <property type="term" value="F:peptidoglycan glycosyltransferase activity"/>
    <property type="evidence" value="ECO:0007669"/>
    <property type="project" value="UniProtKB-EC"/>
</dbReference>
<comment type="similarity">
    <text evidence="4">In the C-terminal section; belongs to the transpeptidase family.</text>
</comment>
<evidence type="ECO:0000256" key="22">
    <source>
        <dbReference type="ARBA" id="ARBA00034000"/>
    </source>
</evidence>
<evidence type="ECO:0000256" key="18">
    <source>
        <dbReference type="ARBA" id="ARBA00023136"/>
    </source>
</evidence>
<dbReference type="Pfam" id="PF00912">
    <property type="entry name" value="Transgly"/>
    <property type="match status" value="1"/>
</dbReference>
<dbReference type="GO" id="GO:0008658">
    <property type="term" value="F:penicillin binding"/>
    <property type="evidence" value="ECO:0007669"/>
    <property type="project" value="InterPro"/>
</dbReference>
<evidence type="ECO:0000256" key="7">
    <source>
        <dbReference type="ARBA" id="ARBA00018638"/>
    </source>
</evidence>
<evidence type="ECO:0000256" key="4">
    <source>
        <dbReference type="ARBA" id="ARBA00007090"/>
    </source>
</evidence>
<dbReference type="GO" id="GO:0046677">
    <property type="term" value="P:response to antibiotic"/>
    <property type="evidence" value="ECO:0007669"/>
    <property type="project" value="UniProtKB-KW"/>
</dbReference>
<feature type="region of interest" description="Disordered" evidence="26">
    <location>
        <begin position="852"/>
        <end position="906"/>
    </location>
</feature>
<dbReference type="GO" id="GO:0008360">
    <property type="term" value="P:regulation of cell shape"/>
    <property type="evidence" value="ECO:0007669"/>
    <property type="project" value="UniProtKB-KW"/>
</dbReference>
<feature type="transmembrane region" description="Helical" evidence="27">
    <location>
        <begin position="32"/>
        <end position="55"/>
    </location>
</feature>
<keyword evidence="20" id="KW-0511">Multifunctional enzyme</keyword>
<dbReference type="PANTHER" id="PTHR32282:SF33">
    <property type="entry name" value="PEPTIDOGLYCAN GLYCOSYLTRANSFERASE"/>
    <property type="match status" value="1"/>
</dbReference>
<evidence type="ECO:0000313" key="31">
    <source>
        <dbReference type="Proteomes" id="UP000886886"/>
    </source>
</evidence>